<dbReference type="InParanoid" id="A0A151GB35"/>
<proteinExistence type="predicted"/>
<organism evidence="2 3">
    <name type="scientific">Drechmeria coniospora</name>
    <name type="common">Nematophagous fungus</name>
    <name type="synonym">Meria coniospora</name>
    <dbReference type="NCBI Taxonomy" id="98403"/>
    <lineage>
        <taxon>Eukaryota</taxon>
        <taxon>Fungi</taxon>
        <taxon>Dikarya</taxon>
        <taxon>Ascomycota</taxon>
        <taxon>Pezizomycotina</taxon>
        <taxon>Sordariomycetes</taxon>
        <taxon>Hypocreomycetidae</taxon>
        <taxon>Hypocreales</taxon>
        <taxon>Ophiocordycipitaceae</taxon>
        <taxon>Drechmeria</taxon>
    </lineage>
</organism>
<dbReference type="Proteomes" id="UP000076580">
    <property type="component" value="Chromosome 03"/>
</dbReference>
<evidence type="ECO:0000313" key="2">
    <source>
        <dbReference type="EMBL" id="KYK54251.1"/>
    </source>
</evidence>
<dbReference type="RefSeq" id="XP_040653603.1">
    <property type="nucleotide sequence ID" value="XM_040803499.1"/>
</dbReference>
<protein>
    <submittedName>
        <fullName evidence="2">Uncharacterized protein</fullName>
    </submittedName>
</protein>
<accession>A0A151GB35</accession>
<comment type="caution">
    <text evidence="2">The sequence shown here is derived from an EMBL/GenBank/DDBJ whole genome shotgun (WGS) entry which is preliminary data.</text>
</comment>
<feature type="signal peptide" evidence="1">
    <location>
        <begin position="1"/>
        <end position="15"/>
    </location>
</feature>
<evidence type="ECO:0000313" key="3">
    <source>
        <dbReference type="Proteomes" id="UP000076580"/>
    </source>
</evidence>
<dbReference type="EMBL" id="LAYC01000003">
    <property type="protein sequence ID" value="KYK54251.1"/>
    <property type="molecule type" value="Genomic_DNA"/>
</dbReference>
<evidence type="ECO:0000256" key="1">
    <source>
        <dbReference type="SAM" id="SignalP"/>
    </source>
</evidence>
<keyword evidence="3" id="KW-1185">Reference proteome</keyword>
<keyword evidence="1" id="KW-0732">Signal</keyword>
<name>A0A151GB35_DRECN</name>
<dbReference type="AlphaFoldDB" id="A0A151GB35"/>
<feature type="chain" id="PRO_5012249625" evidence="1">
    <location>
        <begin position="16"/>
        <end position="404"/>
    </location>
</feature>
<reference evidence="2 3" key="1">
    <citation type="journal article" date="2016" name="Sci. Rep.">
        <title>Insights into Adaptations to a Near-Obligate Nematode Endoparasitic Lifestyle from the Finished Genome of Drechmeria coniospora.</title>
        <authorList>
            <person name="Zhang L."/>
            <person name="Zhou Z."/>
            <person name="Guo Q."/>
            <person name="Fokkens L."/>
            <person name="Miskei M."/>
            <person name="Pocsi I."/>
            <person name="Zhang W."/>
            <person name="Chen M."/>
            <person name="Wang L."/>
            <person name="Sun Y."/>
            <person name="Donzelli B.G."/>
            <person name="Gibson D.M."/>
            <person name="Nelson D.R."/>
            <person name="Luo J.G."/>
            <person name="Rep M."/>
            <person name="Liu H."/>
            <person name="Yang S."/>
            <person name="Wang J."/>
            <person name="Krasnoff S.B."/>
            <person name="Xu Y."/>
            <person name="Molnar I."/>
            <person name="Lin M."/>
        </authorList>
    </citation>
    <scope>NUCLEOTIDE SEQUENCE [LARGE SCALE GENOMIC DNA]</scope>
    <source>
        <strain evidence="2 3">ARSEF 6962</strain>
    </source>
</reference>
<gene>
    <name evidence="2" type="ORF">DCS_06208</name>
</gene>
<sequence length="404" mass="44396">MRILLALVAAAAALAHPASDEAMAKFGKCPALDTAAKVAKYRKYFDENLLGHLRQCVPSHGAYQPYQGIADMSYLSRSSKKDPGCVSTVRNYGCSHGLTCYYQEKCVKKLNCGGQDVTSCHIEKCQEHTREMRCVMMQRPPAGMVHEIDHMDIMMQVGHIPVFGAVSVRLHVDGEVHEMPMFKTLKSGGTAHATVDFMKLFGKKKMPIESIEDFELIFNGQQDLTYAALAVCNRKFQAQAIKITIREVSSGLFFQEDIVYTDPATGEANFKVEGDCRAQNQSILNTAMPFWVFESQTGGFRESPLMKKCSHGAAPAGESEPGLRAARHGTCGVAASAHALHVRRRPPLPAHPQLRTAAAETPELEPWPRGAAAKQSTGWRRTFFGEHAAGASDGARHEMDHVHL</sequence>
<dbReference type="GeneID" id="63718851"/>